<sequence length="444" mass="45834">GVGESATLRISVKAINAGSFINTADVSGAETDTDMSNNRDSASILVDPAADLGIVKVVNQTTVDYLDTVKFTLTVRNLGPDNATGVNVTDQLPSGLELLGYSASQGTYDNGVWSVGDLASGAIATLDIIARVTGSNVTIVNVANVTGGQYDQDSANNVANVTINVPAAADLAINKTVNQTTVDYLDTVKFTLTVRNLGPDNATGVNVTDQLPSGLELLGYSASQGTYDNGVWSVGDLASGAIATLDIIARVTGSNVTIVNVANVSSSTHDQDSSNNVANVTLKVNPRAELNITKKAYRRAVRVGQNVKFTLTVINSGPDTALNTTVVDRLPDSMRYVSSSATVGSYNPVTGVWMIGDLPAGSTAVLEIVAQMIRRGTFINVATVSSGSSSTGNNTTEVEIEVTEPSPGPGPSPGKVPMKPTGAPLALLVLGILLVAAGYFKRNG</sequence>
<feature type="non-terminal residue" evidence="3">
    <location>
        <position position="1"/>
    </location>
</feature>
<dbReference type="InterPro" id="IPR051172">
    <property type="entry name" value="Chlamydia_OmcB"/>
</dbReference>
<dbReference type="AlphaFoldDB" id="X0ZUG8"/>
<evidence type="ECO:0000313" key="3">
    <source>
        <dbReference type="EMBL" id="GAG64123.1"/>
    </source>
</evidence>
<dbReference type="InterPro" id="IPR013783">
    <property type="entry name" value="Ig-like_fold"/>
</dbReference>
<feature type="domain" description="DUF11" evidence="2">
    <location>
        <begin position="51"/>
        <end position="163"/>
    </location>
</feature>
<feature type="domain" description="DUF11" evidence="2">
    <location>
        <begin position="2"/>
        <end position="44"/>
    </location>
</feature>
<reference evidence="3" key="1">
    <citation type="journal article" date="2014" name="Front. Microbiol.">
        <title>High frequency of phylogenetically diverse reductive dehalogenase-homologous genes in deep subseafloor sedimentary metagenomes.</title>
        <authorList>
            <person name="Kawai M."/>
            <person name="Futagami T."/>
            <person name="Toyoda A."/>
            <person name="Takaki Y."/>
            <person name="Nishi S."/>
            <person name="Hori S."/>
            <person name="Arai W."/>
            <person name="Tsubouchi T."/>
            <person name="Morono Y."/>
            <person name="Uchiyama I."/>
            <person name="Ito T."/>
            <person name="Fujiyama A."/>
            <person name="Inagaki F."/>
            <person name="Takami H."/>
        </authorList>
    </citation>
    <scope>NUCLEOTIDE SEQUENCE</scope>
    <source>
        <strain evidence="3">Expedition CK06-06</strain>
    </source>
</reference>
<proteinExistence type="predicted"/>
<keyword evidence="1" id="KW-1133">Transmembrane helix</keyword>
<feature type="transmembrane region" description="Helical" evidence="1">
    <location>
        <begin position="422"/>
        <end position="440"/>
    </location>
</feature>
<accession>X0ZUG8</accession>
<evidence type="ECO:0000256" key="1">
    <source>
        <dbReference type="SAM" id="Phobius"/>
    </source>
</evidence>
<dbReference type="InterPro" id="IPR047589">
    <property type="entry name" value="DUF11_rpt"/>
</dbReference>
<dbReference type="PANTHER" id="PTHR34819:SF3">
    <property type="entry name" value="CELL SURFACE PROTEIN"/>
    <property type="match status" value="1"/>
</dbReference>
<name>X0ZUG8_9ZZZZ</name>
<dbReference type="Gene3D" id="2.60.40.10">
    <property type="entry name" value="Immunoglobulins"/>
    <property type="match status" value="3"/>
</dbReference>
<evidence type="ECO:0000259" key="2">
    <source>
        <dbReference type="Pfam" id="PF01345"/>
    </source>
</evidence>
<protein>
    <recommendedName>
        <fullName evidence="2">DUF11 domain-containing protein</fullName>
    </recommendedName>
</protein>
<dbReference type="EMBL" id="BART01002567">
    <property type="protein sequence ID" value="GAG64123.1"/>
    <property type="molecule type" value="Genomic_DNA"/>
</dbReference>
<dbReference type="PANTHER" id="PTHR34819">
    <property type="entry name" value="LARGE CYSTEINE-RICH PERIPLASMIC PROTEIN OMCB"/>
    <property type="match status" value="1"/>
</dbReference>
<dbReference type="NCBIfam" id="TIGR01451">
    <property type="entry name" value="B_ant_repeat"/>
    <property type="match status" value="3"/>
</dbReference>
<gene>
    <name evidence="3" type="ORF">S01H4_07736</name>
</gene>
<feature type="domain" description="DUF11" evidence="2">
    <location>
        <begin position="290"/>
        <end position="399"/>
    </location>
</feature>
<keyword evidence="1" id="KW-0812">Transmembrane</keyword>
<dbReference type="Pfam" id="PF01345">
    <property type="entry name" value="DUF11"/>
    <property type="match status" value="4"/>
</dbReference>
<organism evidence="3">
    <name type="scientific">marine sediment metagenome</name>
    <dbReference type="NCBI Taxonomy" id="412755"/>
    <lineage>
        <taxon>unclassified sequences</taxon>
        <taxon>metagenomes</taxon>
        <taxon>ecological metagenomes</taxon>
    </lineage>
</organism>
<comment type="caution">
    <text evidence="3">The sequence shown here is derived from an EMBL/GenBank/DDBJ whole genome shotgun (WGS) entry which is preliminary data.</text>
</comment>
<feature type="domain" description="DUF11" evidence="2">
    <location>
        <begin position="170"/>
        <end position="282"/>
    </location>
</feature>
<keyword evidence="1" id="KW-0472">Membrane</keyword>
<dbReference type="InterPro" id="IPR001434">
    <property type="entry name" value="OmcB-like_DUF11"/>
</dbReference>